<dbReference type="SUPFAM" id="SSF46785">
    <property type="entry name" value="Winged helix' DNA-binding domain"/>
    <property type="match status" value="1"/>
</dbReference>
<evidence type="ECO:0000256" key="4">
    <source>
        <dbReference type="ARBA" id="ARBA00023163"/>
    </source>
</evidence>
<keyword evidence="7" id="KW-1185">Reference proteome</keyword>
<dbReference type="Proteomes" id="UP000585272">
    <property type="component" value="Unassembled WGS sequence"/>
</dbReference>
<dbReference type="SUPFAM" id="SSF53850">
    <property type="entry name" value="Periplasmic binding protein-like II"/>
    <property type="match status" value="1"/>
</dbReference>
<dbReference type="Gene3D" id="1.10.10.10">
    <property type="entry name" value="Winged helix-like DNA-binding domain superfamily/Winged helix DNA-binding domain"/>
    <property type="match status" value="1"/>
</dbReference>
<reference evidence="6 7" key="1">
    <citation type="submission" date="2020-08" db="EMBL/GenBank/DDBJ databases">
        <title>Genomic Encyclopedia of Archaeal and Bacterial Type Strains, Phase II (KMG-II): from individual species to whole genera.</title>
        <authorList>
            <person name="Goeker M."/>
        </authorList>
    </citation>
    <scope>NUCLEOTIDE SEQUENCE [LARGE SCALE GENOMIC DNA]</scope>
    <source>
        <strain evidence="6 7">DSM 23288</strain>
    </source>
</reference>
<dbReference type="PRINTS" id="PR00039">
    <property type="entry name" value="HTHLYSR"/>
</dbReference>
<dbReference type="FunFam" id="1.10.10.10:FF:000001">
    <property type="entry name" value="LysR family transcriptional regulator"/>
    <property type="match status" value="1"/>
</dbReference>
<dbReference type="Gene3D" id="3.40.190.10">
    <property type="entry name" value="Periplasmic binding protein-like II"/>
    <property type="match status" value="2"/>
</dbReference>
<dbReference type="InterPro" id="IPR036390">
    <property type="entry name" value="WH_DNA-bd_sf"/>
</dbReference>
<evidence type="ECO:0000313" key="7">
    <source>
        <dbReference type="Proteomes" id="UP000585272"/>
    </source>
</evidence>
<organism evidence="6 7">
    <name type="scientific">Conexibacter arvalis</name>
    <dbReference type="NCBI Taxonomy" id="912552"/>
    <lineage>
        <taxon>Bacteria</taxon>
        <taxon>Bacillati</taxon>
        <taxon>Actinomycetota</taxon>
        <taxon>Thermoleophilia</taxon>
        <taxon>Solirubrobacterales</taxon>
        <taxon>Conexibacteraceae</taxon>
        <taxon>Conexibacter</taxon>
    </lineage>
</organism>
<sequence>MISSNHLRVFEAVAREGSFGGAAHVLGHSQSTVSHHLAALEDQLGTVLFVRSRKGVELTDRGRVLLDHAELILSQLVAAERAVQDSASLREGMLRMSTFGTAGMTFVPRVLRAFRREHPGVGITVEQCDIPATAVDDVRERRLDVAVVYTTPDYWVRPVPGLSVVRLFSDPFVLLLPASHPCAGRDAIGIAELAGEAWITAGSDEHPCHRLLVRAGQSAGFEPRIAGRTDSYTVIADWVAAELGVALIPQLAVPRLRGDLALVPLQGEPVTRDVSAIVLGDGSSVTATAVMRHLRAITSWEDAVRYA</sequence>
<dbReference type="EMBL" id="JACHNU010000006">
    <property type="protein sequence ID" value="MBB4664282.1"/>
    <property type="molecule type" value="Genomic_DNA"/>
</dbReference>
<dbReference type="PANTHER" id="PTHR30346:SF29">
    <property type="entry name" value="LYSR SUBSTRATE-BINDING"/>
    <property type="match status" value="1"/>
</dbReference>
<dbReference type="Pfam" id="PF00126">
    <property type="entry name" value="HTH_1"/>
    <property type="match status" value="1"/>
</dbReference>
<dbReference type="GO" id="GO:0003677">
    <property type="term" value="F:DNA binding"/>
    <property type="evidence" value="ECO:0007669"/>
    <property type="project" value="UniProtKB-KW"/>
</dbReference>
<feature type="domain" description="HTH lysR-type" evidence="5">
    <location>
        <begin position="2"/>
        <end position="59"/>
    </location>
</feature>
<dbReference type="PROSITE" id="PS50931">
    <property type="entry name" value="HTH_LYSR"/>
    <property type="match status" value="1"/>
</dbReference>
<dbReference type="InterPro" id="IPR000847">
    <property type="entry name" value="LysR_HTH_N"/>
</dbReference>
<gene>
    <name evidence="6" type="ORF">BDZ31_003885</name>
</gene>
<evidence type="ECO:0000256" key="2">
    <source>
        <dbReference type="ARBA" id="ARBA00023015"/>
    </source>
</evidence>
<evidence type="ECO:0000259" key="5">
    <source>
        <dbReference type="PROSITE" id="PS50931"/>
    </source>
</evidence>
<dbReference type="GO" id="GO:0032993">
    <property type="term" value="C:protein-DNA complex"/>
    <property type="evidence" value="ECO:0007669"/>
    <property type="project" value="TreeGrafter"/>
</dbReference>
<dbReference type="GO" id="GO:0003700">
    <property type="term" value="F:DNA-binding transcription factor activity"/>
    <property type="evidence" value="ECO:0007669"/>
    <property type="project" value="InterPro"/>
</dbReference>
<evidence type="ECO:0000313" key="6">
    <source>
        <dbReference type="EMBL" id="MBB4664282.1"/>
    </source>
</evidence>
<name>A0A840IH82_9ACTN</name>
<proteinExistence type="inferred from homology"/>
<comment type="similarity">
    <text evidence="1">Belongs to the LysR transcriptional regulatory family.</text>
</comment>
<dbReference type="PANTHER" id="PTHR30346">
    <property type="entry name" value="TRANSCRIPTIONAL DUAL REGULATOR HCAR-RELATED"/>
    <property type="match status" value="1"/>
</dbReference>
<dbReference type="InterPro" id="IPR036388">
    <property type="entry name" value="WH-like_DNA-bd_sf"/>
</dbReference>
<dbReference type="InterPro" id="IPR005119">
    <property type="entry name" value="LysR_subst-bd"/>
</dbReference>
<accession>A0A840IH82</accession>
<dbReference type="CDD" id="cd08423">
    <property type="entry name" value="PBP2_LTTR_like_6"/>
    <property type="match status" value="1"/>
</dbReference>
<evidence type="ECO:0000256" key="1">
    <source>
        <dbReference type="ARBA" id="ARBA00009437"/>
    </source>
</evidence>
<evidence type="ECO:0000256" key="3">
    <source>
        <dbReference type="ARBA" id="ARBA00023125"/>
    </source>
</evidence>
<keyword evidence="3 6" id="KW-0238">DNA-binding</keyword>
<dbReference type="RefSeq" id="WP_183344158.1">
    <property type="nucleotide sequence ID" value="NZ_JACHNU010000006.1"/>
</dbReference>
<dbReference type="AlphaFoldDB" id="A0A840IH82"/>
<keyword evidence="2" id="KW-0805">Transcription regulation</keyword>
<dbReference type="Pfam" id="PF03466">
    <property type="entry name" value="LysR_substrate"/>
    <property type="match status" value="1"/>
</dbReference>
<comment type="caution">
    <text evidence="6">The sequence shown here is derived from an EMBL/GenBank/DDBJ whole genome shotgun (WGS) entry which is preliminary data.</text>
</comment>
<protein>
    <submittedName>
        <fullName evidence="6">DNA-binding transcriptional LysR family regulator</fullName>
    </submittedName>
</protein>
<keyword evidence="4" id="KW-0804">Transcription</keyword>